<sequence>MINVLFMAPQKSWAAYKTELPAAIAEVGVTAHVSPDIPDEEVDYIVYGPKDTGTDFTAYPRLKAVLGLWAGVESIVGNETLTVPLARMVDPGLANGMVEWVTGHVLRHHLGMDAHIVNPDHLWAPSPPPLARNRRVTILGLGELGTACGTALARLGFDVTGWSRTPRSVPDLRCLAGPSELETAIDGAEILVLLLPLTPETENTLDAPRLARLSPGAVVLNPGRGALVDDTALLAALESGQVGHATLDTFRTEPLPADHPYWQNDQVTVTPHIASATRPDTASVVIAENLRRAIDGAPLLHLVDRSRGY</sequence>
<dbReference type="RefSeq" id="WP_085880742.1">
    <property type="nucleotide sequence ID" value="NZ_FWFZ01000037.1"/>
</dbReference>
<reference evidence="4 5" key="1">
    <citation type="submission" date="2017-03" db="EMBL/GenBank/DDBJ databases">
        <authorList>
            <person name="Afonso C.L."/>
            <person name="Miller P.J."/>
            <person name="Scott M.A."/>
            <person name="Spackman E."/>
            <person name="Goraichik I."/>
            <person name="Dimitrov K.M."/>
            <person name="Suarez D.L."/>
            <person name="Swayne D.E."/>
        </authorList>
    </citation>
    <scope>NUCLEOTIDE SEQUENCE [LARGE SCALE GENOMIC DNA]</scope>
    <source>
        <strain evidence="4 5">CECT 7023</strain>
    </source>
</reference>
<evidence type="ECO:0000313" key="4">
    <source>
        <dbReference type="EMBL" id="SLN75739.1"/>
    </source>
</evidence>
<protein>
    <submittedName>
        <fullName evidence="4">Glyoxylate/hydroxypyruvate reductase A</fullName>
        <ecNumber evidence="4">1.1.1.79</ecNumber>
    </submittedName>
</protein>
<dbReference type="CDD" id="cd12164">
    <property type="entry name" value="GDH_like_2"/>
    <property type="match status" value="1"/>
</dbReference>
<gene>
    <name evidence="4" type="primary">ghrA</name>
    <name evidence="4" type="ORF">ROA7023_04026</name>
</gene>
<evidence type="ECO:0000256" key="2">
    <source>
        <dbReference type="ARBA" id="ARBA00023027"/>
    </source>
</evidence>
<dbReference type="PANTHER" id="PTHR43333:SF1">
    <property type="entry name" value="D-ISOMER SPECIFIC 2-HYDROXYACID DEHYDROGENASE NAD-BINDING DOMAIN-CONTAINING PROTEIN"/>
    <property type="match status" value="1"/>
</dbReference>
<dbReference type="EC" id="1.1.1.79" evidence="4"/>
<dbReference type="EMBL" id="FWFZ01000037">
    <property type="protein sequence ID" value="SLN75739.1"/>
    <property type="molecule type" value="Genomic_DNA"/>
</dbReference>
<keyword evidence="2" id="KW-0520">NAD</keyword>
<keyword evidence="5" id="KW-1185">Reference proteome</keyword>
<evidence type="ECO:0000256" key="1">
    <source>
        <dbReference type="ARBA" id="ARBA00023002"/>
    </source>
</evidence>
<dbReference type="SUPFAM" id="SSF51735">
    <property type="entry name" value="NAD(P)-binding Rossmann-fold domains"/>
    <property type="match status" value="1"/>
</dbReference>
<dbReference type="OrthoDB" id="9787219at2"/>
<keyword evidence="1 4" id="KW-0560">Oxidoreductase</keyword>
<dbReference type="GO" id="GO:0030267">
    <property type="term" value="F:glyoxylate reductase (NADPH) activity"/>
    <property type="evidence" value="ECO:0007669"/>
    <property type="project" value="UniProtKB-EC"/>
</dbReference>
<dbReference type="AlphaFoldDB" id="A0A1Y5TYC8"/>
<evidence type="ECO:0000313" key="5">
    <source>
        <dbReference type="Proteomes" id="UP000193900"/>
    </source>
</evidence>
<dbReference type="GO" id="GO:0051287">
    <property type="term" value="F:NAD binding"/>
    <property type="evidence" value="ECO:0007669"/>
    <property type="project" value="InterPro"/>
</dbReference>
<dbReference type="Gene3D" id="3.40.50.720">
    <property type="entry name" value="NAD(P)-binding Rossmann-like Domain"/>
    <property type="match status" value="2"/>
</dbReference>
<proteinExistence type="predicted"/>
<dbReference type="InterPro" id="IPR036291">
    <property type="entry name" value="NAD(P)-bd_dom_sf"/>
</dbReference>
<dbReference type="InterPro" id="IPR006140">
    <property type="entry name" value="D-isomer_DH_NAD-bd"/>
</dbReference>
<accession>A0A1Y5TYC8</accession>
<feature type="domain" description="D-isomer specific 2-hydroxyacid dehydrogenase NAD-binding" evidence="3">
    <location>
        <begin position="131"/>
        <end position="274"/>
    </location>
</feature>
<dbReference type="PANTHER" id="PTHR43333">
    <property type="entry name" value="2-HACID_DH_C DOMAIN-CONTAINING PROTEIN"/>
    <property type="match status" value="1"/>
</dbReference>
<evidence type="ECO:0000259" key="3">
    <source>
        <dbReference type="Pfam" id="PF02826"/>
    </source>
</evidence>
<dbReference type="Pfam" id="PF02826">
    <property type="entry name" value="2-Hacid_dh_C"/>
    <property type="match status" value="1"/>
</dbReference>
<name>A0A1Y5TYC8_9RHOB</name>
<dbReference type="Proteomes" id="UP000193900">
    <property type="component" value="Unassembled WGS sequence"/>
</dbReference>
<keyword evidence="4" id="KW-0670">Pyruvate</keyword>
<organism evidence="4 5">
    <name type="scientific">Roseisalinus antarcticus</name>
    <dbReference type="NCBI Taxonomy" id="254357"/>
    <lineage>
        <taxon>Bacteria</taxon>
        <taxon>Pseudomonadati</taxon>
        <taxon>Pseudomonadota</taxon>
        <taxon>Alphaproteobacteria</taxon>
        <taxon>Rhodobacterales</taxon>
        <taxon>Roseobacteraceae</taxon>
        <taxon>Roseisalinus</taxon>
    </lineage>
</organism>